<feature type="compositionally biased region" description="Acidic residues" evidence="7">
    <location>
        <begin position="335"/>
        <end position="346"/>
    </location>
</feature>
<accession>A0AAF0J5B0</accession>
<dbReference type="InterPro" id="IPR001680">
    <property type="entry name" value="WD40_rpt"/>
</dbReference>
<dbReference type="PANTHER" id="PTHR44019">
    <property type="entry name" value="WD REPEAT-CONTAINING PROTEIN 55"/>
    <property type="match status" value="1"/>
</dbReference>
<dbReference type="InterPro" id="IPR036322">
    <property type="entry name" value="WD40_repeat_dom_sf"/>
</dbReference>
<dbReference type="InterPro" id="IPR050505">
    <property type="entry name" value="WDR55/POC1"/>
</dbReference>
<organism evidence="8 9">
    <name type="scientific">Malassezia cuniculi</name>
    <dbReference type="NCBI Taxonomy" id="948313"/>
    <lineage>
        <taxon>Eukaryota</taxon>
        <taxon>Fungi</taxon>
        <taxon>Dikarya</taxon>
        <taxon>Basidiomycota</taxon>
        <taxon>Ustilaginomycotina</taxon>
        <taxon>Malasseziomycetes</taxon>
        <taxon>Malasseziales</taxon>
        <taxon>Malasseziaceae</taxon>
        <taxon>Malassezia</taxon>
    </lineage>
</organism>
<evidence type="ECO:0000256" key="6">
    <source>
        <dbReference type="PROSITE-ProRule" id="PRU00221"/>
    </source>
</evidence>
<evidence type="ECO:0000256" key="5">
    <source>
        <dbReference type="ARBA" id="ARBA00039514"/>
    </source>
</evidence>
<dbReference type="Gene3D" id="2.130.10.10">
    <property type="entry name" value="YVTN repeat-like/Quinoprotein amine dehydrogenase"/>
    <property type="match status" value="2"/>
</dbReference>
<dbReference type="Pfam" id="PF00400">
    <property type="entry name" value="WD40"/>
    <property type="match status" value="2"/>
</dbReference>
<evidence type="ECO:0000256" key="2">
    <source>
        <dbReference type="ARBA" id="ARBA00022574"/>
    </source>
</evidence>
<dbReference type="SUPFAM" id="SSF50978">
    <property type="entry name" value="WD40 repeat-like"/>
    <property type="match status" value="1"/>
</dbReference>
<proteinExistence type="inferred from homology"/>
<reference evidence="8" key="1">
    <citation type="submission" date="2023-03" db="EMBL/GenBank/DDBJ databases">
        <title>Mating type loci evolution in Malassezia.</title>
        <authorList>
            <person name="Coelho M.A."/>
        </authorList>
    </citation>
    <scope>NUCLEOTIDE SEQUENCE</scope>
    <source>
        <strain evidence="8">CBS 11721</strain>
    </source>
</reference>
<feature type="repeat" description="WD" evidence="6">
    <location>
        <begin position="116"/>
        <end position="133"/>
    </location>
</feature>
<protein>
    <recommendedName>
        <fullName evidence="4">WD repeat-containing protein JIP5</fullName>
    </recommendedName>
    <alternativeName>
        <fullName evidence="5">WD repeat-containing protein jip5</fullName>
    </alternativeName>
</protein>
<evidence type="ECO:0000256" key="3">
    <source>
        <dbReference type="ARBA" id="ARBA00022737"/>
    </source>
</evidence>
<dbReference type="PROSITE" id="PS50082">
    <property type="entry name" value="WD_REPEATS_2"/>
    <property type="match status" value="1"/>
</dbReference>
<feature type="region of interest" description="Disordered" evidence="7">
    <location>
        <begin position="330"/>
        <end position="388"/>
    </location>
</feature>
<dbReference type="SMART" id="SM00320">
    <property type="entry name" value="WD40"/>
    <property type="match status" value="5"/>
</dbReference>
<evidence type="ECO:0000256" key="7">
    <source>
        <dbReference type="SAM" id="MobiDB-lite"/>
    </source>
</evidence>
<dbReference type="AlphaFoldDB" id="A0AAF0J5B0"/>
<sequence>MDIGLSAGPLDVSFHPRKDAPLLATGLISGKVQLYTYAQWLEADAADTSEKKYKRLWSMRPSRKSCRGVRFSPDGSTLYAISKDRSLLGIDPESGEEKQRWIGVHDSAPSRVLPINDNLIATGDDDGVVRIWDSRRPATGEGTAAVQSYDHHFDWITDLLWCDHLEPPVVQDDSKRRKQDESTARSRLVCTSGDGTLSVIDIRAKKKGVEVSDDQEDELLSVAAVKGGKRLVVGTQLGILSLWAPARGMLDHIDRFPGHPASVDTMCTLDEDTILTGSSDGLIRVVQLFPHKLLGVVGDHGGMPVERLTRKESLLASIGHGNEVKLTNLAPLLEDGSDDDDDDEEQGPLVQRSDIGDAAHTARSAEVSDDSDMDGPRRRKRQPTRASQLSGLCHADFFDM</sequence>
<keyword evidence="2 6" id="KW-0853">WD repeat</keyword>
<evidence type="ECO:0000256" key="1">
    <source>
        <dbReference type="ARBA" id="ARBA00007625"/>
    </source>
</evidence>
<dbReference type="EMBL" id="CP119877">
    <property type="protein sequence ID" value="WFD33885.1"/>
    <property type="molecule type" value="Genomic_DNA"/>
</dbReference>
<dbReference type="PANTHER" id="PTHR44019:SF20">
    <property type="entry name" value="WD REPEAT-CONTAINING PROTEIN 55"/>
    <property type="match status" value="1"/>
</dbReference>
<comment type="similarity">
    <text evidence="1">Belongs to the WD repeat WDR55 family.</text>
</comment>
<gene>
    <name evidence="8" type="primary">JIP5</name>
    <name evidence="8" type="ORF">MCUN1_000711</name>
</gene>
<keyword evidence="3" id="KW-0677">Repeat</keyword>
<evidence type="ECO:0000313" key="8">
    <source>
        <dbReference type="EMBL" id="WFD33885.1"/>
    </source>
</evidence>
<evidence type="ECO:0000256" key="4">
    <source>
        <dbReference type="ARBA" id="ARBA00039238"/>
    </source>
</evidence>
<dbReference type="InterPro" id="IPR015943">
    <property type="entry name" value="WD40/YVTN_repeat-like_dom_sf"/>
</dbReference>
<name>A0AAF0J5B0_9BASI</name>
<evidence type="ECO:0000313" key="9">
    <source>
        <dbReference type="Proteomes" id="UP001219933"/>
    </source>
</evidence>
<dbReference type="Proteomes" id="UP001219933">
    <property type="component" value="Chromosome 1"/>
</dbReference>
<keyword evidence="9" id="KW-1185">Reference proteome</keyword>